<dbReference type="GO" id="GO:0003724">
    <property type="term" value="F:RNA helicase activity"/>
    <property type="evidence" value="ECO:0007669"/>
    <property type="project" value="UniProtKB-EC"/>
</dbReference>
<keyword evidence="5" id="KW-0347">Helicase</keyword>
<evidence type="ECO:0000256" key="5">
    <source>
        <dbReference type="RuleBase" id="RU365068"/>
    </source>
</evidence>
<evidence type="ECO:0000256" key="4">
    <source>
        <dbReference type="ARBA" id="ARBA00022884"/>
    </source>
</evidence>
<dbReference type="Gene3D" id="3.40.50.300">
    <property type="entry name" value="P-loop containing nucleotide triphosphate hydrolases"/>
    <property type="match status" value="1"/>
</dbReference>
<sequence length="321" mass="36128">MGKEYAFINVGNERPELALVIRRCQFPMKSFRDLAFILDCHVYHPLDIPKTFIFLDNKTLAYQVIDFLVSLLPSHLRYSGIIRPFNARHGTKYRADAMEHFRKGNIRVLVCTDAAGMGCDIPDVDIVVQWRVVTLSTLVQRWGRAARGPGRTGLAVLLVEPAAYTYNPTEPGQKEPDQKQSKSKSQSPKGRNSLKEPLRKGGFQSMVPGAQPELHDNSPYEGTLAMVQTKGCHRKIWTEVFQNQPVRETHWPMLLGKDMLARIVEPHQGVWPPPNSTPTEESTQEGRTTPAEPTRFDSLAVADLVSGSLGCFMGIIWHPQR</sequence>
<evidence type="ECO:0000256" key="6">
    <source>
        <dbReference type="SAM" id="MobiDB-lite"/>
    </source>
</evidence>
<comment type="similarity">
    <text evidence="5">Belongs to the DEAD box helicase family.</text>
</comment>
<keyword evidence="3 5" id="KW-0067">ATP-binding</keyword>
<accession>A0A5N5Q7T8</accession>
<reference evidence="8 9" key="1">
    <citation type="journal article" date="2019" name="Fungal Biol. Biotechnol.">
        <title>Draft genome sequence of fastidious pathogen Ceratobasidium theobromae, which causes vascular-streak dieback in Theobroma cacao.</title>
        <authorList>
            <person name="Ali S.S."/>
            <person name="Asman A."/>
            <person name="Shao J."/>
            <person name="Firmansyah A.P."/>
            <person name="Susilo A.W."/>
            <person name="Rosmana A."/>
            <person name="McMahon P."/>
            <person name="Junaid M."/>
            <person name="Guest D."/>
            <person name="Kheng T.Y."/>
            <person name="Meinhardt L.W."/>
            <person name="Bailey B.A."/>
        </authorList>
    </citation>
    <scope>NUCLEOTIDE SEQUENCE [LARGE SCALE GENOMIC DNA]</scope>
    <source>
        <strain evidence="8 9">CT2</strain>
    </source>
</reference>
<dbReference type="InterPro" id="IPR027417">
    <property type="entry name" value="P-loop_NTPase"/>
</dbReference>
<comment type="function">
    <text evidence="5">RNA helicase.</text>
</comment>
<dbReference type="OrthoDB" id="10261556at2759"/>
<dbReference type="Pfam" id="PF00271">
    <property type="entry name" value="Helicase_C"/>
    <property type="match status" value="1"/>
</dbReference>
<evidence type="ECO:0000256" key="3">
    <source>
        <dbReference type="ARBA" id="ARBA00022840"/>
    </source>
</evidence>
<dbReference type="GO" id="GO:0005524">
    <property type="term" value="F:ATP binding"/>
    <property type="evidence" value="ECO:0007669"/>
    <property type="project" value="UniProtKB-UniRule"/>
</dbReference>
<dbReference type="EC" id="3.6.4.13" evidence="5"/>
<dbReference type="GO" id="GO:0003723">
    <property type="term" value="F:RNA binding"/>
    <property type="evidence" value="ECO:0007669"/>
    <property type="project" value="UniProtKB-UniRule"/>
</dbReference>
<comment type="caution">
    <text evidence="8">The sequence shown here is derived from an EMBL/GenBank/DDBJ whole genome shotgun (WGS) entry which is preliminary data.</text>
</comment>
<dbReference type="PROSITE" id="PS51194">
    <property type="entry name" value="HELICASE_CTER"/>
    <property type="match status" value="1"/>
</dbReference>
<dbReference type="AlphaFoldDB" id="A0A5N5Q7T8"/>
<dbReference type="SUPFAM" id="SSF52540">
    <property type="entry name" value="P-loop containing nucleoside triphosphate hydrolases"/>
    <property type="match status" value="1"/>
</dbReference>
<dbReference type="EMBL" id="SSOP01001079">
    <property type="protein sequence ID" value="KAB5587458.1"/>
    <property type="molecule type" value="Genomic_DNA"/>
</dbReference>
<keyword evidence="1 5" id="KW-0547">Nucleotide-binding</keyword>
<feature type="domain" description="Helicase C-terminal" evidence="7">
    <location>
        <begin position="41"/>
        <end position="195"/>
    </location>
</feature>
<proteinExistence type="inferred from homology"/>
<comment type="domain">
    <text evidence="5">The Q motif is unique to and characteristic of the DEAD box family of RNA helicases and controls ATP binding and hydrolysis.</text>
</comment>
<dbReference type="GO" id="GO:0016787">
    <property type="term" value="F:hydrolase activity"/>
    <property type="evidence" value="ECO:0007669"/>
    <property type="project" value="UniProtKB-KW"/>
</dbReference>
<gene>
    <name evidence="8" type="ORF">CTheo_9104</name>
</gene>
<evidence type="ECO:0000313" key="9">
    <source>
        <dbReference type="Proteomes" id="UP000383932"/>
    </source>
</evidence>
<evidence type="ECO:0000313" key="8">
    <source>
        <dbReference type="EMBL" id="KAB5587458.1"/>
    </source>
</evidence>
<keyword evidence="9" id="KW-1185">Reference proteome</keyword>
<feature type="region of interest" description="Disordered" evidence="6">
    <location>
        <begin position="166"/>
        <end position="219"/>
    </location>
</feature>
<comment type="catalytic activity">
    <reaction evidence="5">
        <text>ATP + H2O = ADP + phosphate + H(+)</text>
        <dbReference type="Rhea" id="RHEA:13065"/>
        <dbReference type="ChEBI" id="CHEBI:15377"/>
        <dbReference type="ChEBI" id="CHEBI:15378"/>
        <dbReference type="ChEBI" id="CHEBI:30616"/>
        <dbReference type="ChEBI" id="CHEBI:43474"/>
        <dbReference type="ChEBI" id="CHEBI:456216"/>
        <dbReference type="EC" id="3.6.4.13"/>
    </reaction>
</comment>
<dbReference type="SMART" id="SM00490">
    <property type="entry name" value="HELICc"/>
    <property type="match status" value="1"/>
</dbReference>
<protein>
    <recommendedName>
        <fullName evidence="5">ATP-dependent RNA helicase</fullName>
        <ecNumber evidence="5">3.6.4.13</ecNumber>
    </recommendedName>
</protein>
<dbReference type="PANTHER" id="PTHR24031">
    <property type="entry name" value="RNA HELICASE"/>
    <property type="match status" value="1"/>
</dbReference>
<name>A0A5N5Q7T8_9AGAM</name>
<evidence type="ECO:0000259" key="7">
    <source>
        <dbReference type="PROSITE" id="PS51194"/>
    </source>
</evidence>
<evidence type="ECO:0000256" key="2">
    <source>
        <dbReference type="ARBA" id="ARBA00022801"/>
    </source>
</evidence>
<feature type="region of interest" description="Disordered" evidence="6">
    <location>
        <begin position="269"/>
        <end position="293"/>
    </location>
</feature>
<dbReference type="Proteomes" id="UP000383932">
    <property type="component" value="Unassembled WGS sequence"/>
</dbReference>
<dbReference type="InterPro" id="IPR001650">
    <property type="entry name" value="Helicase_C-like"/>
</dbReference>
<keyword evidence="4 5" id="KW-0694">RNA-binding</keyword>
<organism evidence="8 9">
    <name type="scientific">Ceratobasidium theobromae</name>
    <dbReference type="NCBI Taxonomy" id="1582974"/>
    <lineage>
        <taxon>Eukaryota</taxon>
        <taxon>Fungi</taxon>
        <taxon>Dikarya</taxon>
        <taxon>Basidiomycota</taxon>
        <taxon>Agaricomycotina</taxon>
        <taxon>Agaricomycetes</taxon>
        <taxon>Cantharellales</taxon>
        <taxon>Ceratobasidiaceae</taxon>
        <taxon>Ceratobasidium</taxon>
    </lineage>
</organism>
<keyword evidence="2 5" id="KW-0378">Hydrolase</keyword>
<evidence type="ECO:0000256" key="1">
    <source>
        <dbReference type="ARBA" id="ARBA00022741"/>
    </source>
</evidence>